<dbReference type="GO" id="GO:0008556">
    <property type="term" value="F:P-type potassium transmembrane transporter activity"/>
    <property type="evidence" value="ECO:0007669"/>
    <property type="project" value="InterPro"/>
</dbReference>
<evidence type="ECO:0000256" key="1">
    <source>
        <dbReference type="SAM" id="Phobius"/>
    </source>
</evidence>
<dbReference type="Proteomes" id="UP000218690">
    <property type="component" value="Unassembled WGS sequence"/>
</dbReference>
<keyword evidence="1" id="KW-0472">Membrane</keyword>
<organism evidence="2 3">
    <name type="scientific">Corynebacterium accolens</name>
    <dbReference type="NCBI Taxonomy" id="38284"/>
    <lineage>
        <taxon>Bacteria</taxon>
        <taxon>Bacillati</taxon>
        <taxon>Actinomycetota</taxon>
        <taxon>Actinomycetes</taxon>
        <taxon>Mycobacteriales</taxon>
        <taxon>Corynebacteriaceae</taxon>
        <taxon>Corynebacterium</taxon>
    </lineage>
</organism>
<keyword evidence="1" id="KW-0812">Transmembrane</keyword>
<gene>
    <name evidence="2" type="ORF">COM45_04615</name>
</gene>
<feature type="transmembrane region" description="Helical" evidence="1">
    <location>
        <begin position="6"/>
        <end position="24"/>
    </location>
</feature>
<accession>A0A2A4AJI4</accession>
<evidence type="ECO:0000313" key="2">
    <source>
        <dbReference type="EMBL" id="PCC83083.1"/>
    </source>
</evidence>
<evidence type="ECO:0000313" key="3">
    <source>
        <dbReference type="Proteomes" id="UP000218690"/>
    </source>
</evidence>
<name>A0A2A4AJI4_9CORY</name>
<comment type="caution">
    <text evidence="2">The sequence shown here is derived from an EMBL/GenBank/DDBJ whole genome shotgun (WGS) entry which is preliminary data.</text>
</comment>
<dbReference type="EMBL" id="NWBP01000016">
    <property type="protein sequence ID" value="PCC83083.1"/>
    <property type="molecule type" value="Genomic_DNA"/>
</dbReference>
<dbReference type="InterPro" id="IPR011726">
    <property type="entry name" value="KdpF"/>
</dbReference>
<dbReference type="Pfam" id="PF09604">
    <property type="entry name" value="Potass_KdpF"/>
    <property type="match status" value="1"/>
</dbReference>
<reference evidence="2 3" key="1">
    <citation type="submission" date="2017-09" db="EMBL/GenBank/DDBJ databases">
        <title>Draft Genome Sequence of Corynebacterium accolens AH4003.</title>
        <authorList>
            <person name="Chen Y."/>
            <person name="Oosthuysen W.F."/>
            <person name="Kelley S."/>
            <person name="Horswill A."/>
        </authorList>
    </citation>
    <scope>NUCLEOTIDE SEQUENCE [LARGE SCALE GENOMIC DNA]</scope>
    <source>
        <strain evidence="2 3">AH4003</strain>
    </source>
</reference>
<dbReference type="GO" id="GO:0005886">
    <property type="term" value="C:plasma membrane"/>
    <property type="evidence" value="ECO:0007669"/>
    <property type="project" value="InterPro"/>
</dbReference>
<keyword evidence="1" id="KW-1133">Transmembrane helix</keyword>
<sequence>MTWELTVGAILGIAAVIYLLIALLHPEDFS</sequence>
<protein>
    <submittedName>
        <fullName evidence="2">Potassium-transporting ATPase subunit F</fullName>
    </submittedName>
</protein>
<dbReference type="AlphaFoldDB" id="A0A2A4AJI4"/>
<proteinExistence type="predicted"/>